<sequence>MTEPRDRFAYLAGRVVPMGFASGVSCGLAFYSEFIQGHVAHYWKIYRTLGEGVANFAIGQMGDVLGPVGAALMTTTIFTAMSSIIDMPTEFRIKINKKLAYVAAYSGMAFGLIGIAQEISNFNLTSERLKMCVNPNYLCRGDVLDLLSFSAPIIAGGIFLSRMGGNKVVNKD</sequence>
<gene>
    <name evidence="2" type="ORF">A2989_04455</name>
</gene>
<dbReference type="STRING" id="1797259.A2989_04455"/>
<keyword evidence="1" id="KW-0812">Transmembrane</keyword>
<feature type="transmembrane region" description="Helical" evidence="1">
    <location>
        <begin position="99"/>
        <end position="116"/>
    </location>
</feature>
<evidence type="ECO:0000313" key="3">
    <source>
        <dbReference type="Proteomes" id="UP000177080"/>
    </source>
</evidence>
<accession>A0A1F4ZC89</accession>
<keyword evidence="1" id="KW-0472">Membrane</keyword>
<name>A0A1F4ZC89_9BACT</name>
<dbReference type="EMBL" id="MEXN01000004">
    <property type="protein sequence ID" value="OGD03922.1"/>
    <property type="molecule type" value="Genomic_DNA"/>
</dbReference>
<organism evidence="2 3">
    <name type="scientific">Candidatus Amesbacteria bacterium RIFCSPLOWO2_01_FULL_48_25</name>
    <dbReference type="NCBI Taxonomy" id="1797259"/>
    <lineage>
        <taxon>Bacteria</taxon>
        <taxon>Candidatus Amesiibacteriota</taxon>
    </lineage>
</organism>
<dbReference type="Proteomes" id="UP000177080">
    <property type="component" value="Unassembled WGS sequence"/>
</dbReference>
<reference evidence="2 3" key="1">
    <citation type="journal article" date="2016" name="Nat. Commun.">
        <title>Thousands of microbial genomes shed light on interconnected biogeochemical processes in an aquifer system.</title>
        <authorList>
            <person name="Anantharaman K."/>
            <person name="Brown C.T."/>
            <person name="Hug L.A."/>
            <person name="Sharon I."/>
            <person name="Castelle C.J."/>
            <person name="Probst A.J."/>
            <person name="Thomas B.C."/>
            <person name="Singh A."/>
            <person name="Wilkins M.J."/>
            <person name="Karaoz U."/>
            <person name="Brodie E.L."/>
            <person name="Williams K.H."/>
            <person name="Hubbard S.S."/>
            <person name="Banfield J.F."/>
        </authorList>
    </citation>
    <scope>NUCLEOTIDE SEQUENCE [LARGE SCALE GENOMIC DNA]</scope>
</reference>
<feature type="transmembrane region" description="Helical" evidence="1">
    <location>
        <begin position="64"/>
        <end position="87"/>
    </location>
</feature>
<dbReference type="PROSITE" id="PS51257">
    <property type="entry name" value="PROKAR_LIPOPROTEIN"/>
    <property type="match status" value="1"/>
</dbReference>
<evidence type="ECO:0000256" key="1">
    <source>
        <dbReference type="SAM" id="Phobius"/>
    </source>
</evidence>
<feature type="transmembrane region" description="Helical" evidence="1">
    <location>
        <begin position="143"/>
        <end position="161"/>
    </location>
</feature>
<evidence type="ECO:0000313" key="2">
    <source>
        <dbReference type="EMBL" id="OGD03922.1"/>
    </source>
</evidence>
<keyword evidence="1" id="KW-1133">Transmembrane helix</keyword>
<comment type="caution">
    <text evidence="2">The sequence shown here is derived from an EMBL/GenBank/DDBJ whole genome shotgun (WGS) entry which is preliminary data.</text>
</comment>
<dbReference type="AlphaFoldDB" id="A0A1F4ZC89"/>
<proteinExistence type="predicted"/>
<feature type="transmembrane region" description="Helical" evidence="1">
    <location>
        <begin position="12"/>
        <end position="31"/>
    </location>
</feature>
<protein>
    <submittedName>
        <fullName evidence="2">Uncharacterized protein</fullName>
    </submittedName>
</protein>